<proteinExistence type="predicted"/>
<dbReference type="AlphaFoldDB" id="A0A812TXI4"/>
<dbReference type="EMBL" id="CAJNDS010002646">
    <property type="protein sequence ID" value="CAE7555830.1"/>
    <property type="molecule type" value="Genomic_DNA"/>
</dbReference>
<feature type="compositionally biased region" description="Basic and acidic residues" evidence="1">
    <location>
        <begin position="1"/>
        <end position="73"/>
    </location>
</feature>
<sequence>MEPSASEKEKEEAEEERKRQEATAEEERKKQEAAAEEGRKKQEAAAAEERKKQEAAAEEERKKQEAAAEEERKKRQAAAAAEEKDRKRREAAAAAEAERKRREAAAAEAERKKQEAATREGKEDENESLRIEMAQLRELVRGMKEQQASDKRKIISLQEELKKATDSEGSTGEGKKKDKPIGPQDRSQFRVGGSEGAQELYAIFPYEGSDFQWKWVQATKAWLYYDVNQNLWIKDSEDEDGGTTFTSFEGVALVLVGQWRYRLRSVLTLRRRVVEPLQATVFAALSRFEPENISAQDAQAALREALGVDLAAFAFLRDPPGTGVLHAELHPEAIDHHHTCGGWLLAPADARPESMFYGFPGRPSRRHVPPGHAQAGHGARLGGAIRSSERAPLQLDCLLPAGHRLGSASSAPEPPGCPLRVDDAACERLACDHAQAFGCGILPPIQAAARQHRAGSLAPGASDLRLPRAHGARSGHSDL</sequence>
<gene>
    <name evidence="2" type="ORF">SNAT2548_LOCUS31238</name>
</gene>
<protein>
    <recommendedName>
        <fullName evidence="4">Reticulocyte-binding protein 2-like a</fullName>
    </recommendedName>
</protein>
<dbReference type="Proteomes" id="UP000604046">
    <property type="component" value="Unassembled WGS sequence"/>
</dbReference>
<feature type="compositionally biased region" description="Basic and acidic residues" evidence="1">
    <location>
        <begin position="81"/>
        <end position="130"/>
    </location>
</feature>
<feature type="region of interest" description="Disordered" evidence="1">
    <location>
        <begin position="1"/>
        <end position="130"/>
    </location>
</feature>
<feature type="region of interest" description="Disordered" evidence="1">
    <location>
        <begin position="160"/>
        <end position="190"/>
    </location>
</feature>
<organism evidence="2 3">
    <name type="scientific">Symbiodinium natans</name>
    <dbReference type="NCBI Taxonomy" id="878477"/>
    <lineage>
        <taxon>Eukaryota</taxon>
        <taxon>Sar</taxon>
        <taxon>Alveolata</taxon>
        <taxon>Dinophyceae</taxon>
        <taxon>Suessiales</taxon>
        <taxon>Symbiodiniaceae</taxon>
        <taxon>Symbiodinium</taxon>
    </lineage>
</organism>
<evidence type="ECO:0000256" key="1">
    <source>
        <dbReference type="SAM" id="MobiDB-lite"/>
    </source>
</evidence>
<evidence type="ECO:0008006" key="4">
    <source>
        <dbReference type="Google" id="ProtNLM"/>
    </source>
</evidence>
<dbReference type="OrthoDB" id="10597771at2759"/>
<feature type="region of interest" description="Disordered" evidence="1">
    <location>
        <begin position="453"/>
        <end position="479"/>
    </location>
</feature>
<accession>A0A812TXI4</accession>
<comment type="caution">
    <text evidence="2">The sequence shown here is derived from an EMBL/GenBank/DDBJ whole genome shotgun (WGS) entry which is preliminary data.</text>
</comment>
<evidence type="ECO:0000313" key="2">
    <source>
        <dbReference type="EMBL" id="CAE7555830.1"/>
    </source>
</evidence>
<reference evidence="2" key="1">
    <citation type="submission" date="2021-02" db="EMBL/GenBank/DDBJ databases">
        <authorList>
            <person name="Dougan E. K."/>
            <person name="Rhodes N."/>
            <person name="Thang M."/>
            <person name="Chan C."/>
        </authorList>
    </citation>
    <scope>NUCLEOTIDE SEQUENCE</scope>
</reference>
<keyword evidence="3" id="KW-1185">Reference proteome</keyword>
<name>A0A812TXI4_9DINO</name>
<evidence type="ECO:0000313" key="3">
    <source>
        <dbReference type="Proteomes" id="UP000604046"/>
    </source>
</evidence>